<dbReference type="Pfam" id="PF08241">
    <property type="entry name" value="Methyltransf_11"/>
    <property type="match status" value="1"/>
</dbReference>
<feature type="domain" description="Methyltransferase type 11" evidence="5">
    <location>
        <begin position="53"/>
        <end position="153"/>
    </location>
</feature>
<accession>A0ABR6PPQ3</accession>
<evidence type="ECO:0000313" key="7">
    <source>
        <dbReference type="Proteomes" id="UP000541583"/>
    </source>
</evidence>
<dbReference type="PANTHER" id="PTHR44307">
    <property type="entry name" value="PHOSPHOETHANOLAMINE METHYLTRANSFERASE"/>
    <property type="match status" value="1"/>
</dbReference>
<evidence type="ECO:0000256" key="4">
    <source>
        <dbReference type="ARBA" id="ARBA00025707"/>
    </source>
</evidence>
<keyword evidence="7" id="KW-1185">Reference proteome</keyword>
<dbReference type="InterPro" id="IPR013216">
    <property type="entry name" value="Methyltransf_11"/>
</dbReference>
<evidence type="ECO:0000256" key="3">
    <source>
        <dbReference type="ARBA" id="ARBA00022679"/>
    </source>
</evidence>
<dbReference type="Proteomes" id="UP000541583">
    <property type="component" value="Unassembled WGS sequence"/>
</dbReference>
<proteinExistence type="predicted"/>
<gene>
    <name evidence="6" type="ORF">HDF23_003022</name>
</gene>
<comment type="pathway">
    <text evidence="4">Phospholipid metabolism.</text>
</comment>
<comment type="caution">
    <text evidence="6">The sequence shown here is derived from an EMBL/GenBank/DDBJ whole genome shotgun (WGS) entry which is preliminary data.</text>
</comment>
<dbReference type="RefSeq" id="WP_076373800.1">
    <property type="nucleotide sequence ID" value="NZ_FTMG01000006.1"/>
</dbReference>
<evidence type="ECO:0000256" key="1">
    <source>
        <dbReference type="ARBA" id="ARBA00005189"/>
    </source>
</evidence>
<dbReference type="EMBL" id="JACHCB010000007">
    <property type="protein sequence ID" value="MBB6110266.1"/>
    <property type="molecule type" value="Genomic_DNA"/>
</dbReference>
<organism evidence="6 7">
    <name type="scientific">Mucilaginibacter lappiensis</name>
    <dbReference type="NCBI Taxonomy" id="354630"/>
    <lineage>
        <taxon>Bacteria</taxon>
        <taxon>Pseudomonadati</taxon>
        <taxon>Bacteroidota</taxon>
        <taxon>Sphingobacteriia</taxon>
        <taxon>Sphingobacteriales</taxon>
        <taxon>Sphingobacteriaceae</taxon>
        <taxon>Mucilaginibacter</taxon>
    </lineage>
</organism>
<dbReference type="InterPro" id="IPR029063">
    <property type="entry name" value="SAM-dependent_MTases_sf"/>
</dbReference>
<sequence>MNKQLDVRELGEQMHCSNGVPAKEIENYIFQAGNMMIFKTVDSLELITNVKVLEIGFGNAKHLPFLFQKASGICYYGIDTSEAFVKKAFSNNTLKAKEGRARFIKVEGDGILNFQNDFFDCCFSANALYFWKNPIPYFMEIHRVMRPGGKFAIAFIEKKFAGRLPWTQLDFTLYEVNEIKKIFQNTGFINIEVKQMTAQITGKGEQEITEPFVIMIGQKEG</sequence>
<name>A0ABR6PPQ3_9SPHI</name>
<evidence type="ECO:0000256" key="2">
    <source>
        <dbReference type="ARBA" id="ARBA00022603"/>
    </source>
</evidence>
<dbReference type="Gene3D" id="3.40.50.150">
    <property type="entry name" value="Vaccinia Virus protein VP39"/>
    <property type="match status" value="1"/>
</dbReference>
<dbReference type="CDD" id="cd02440">
    <property type="entry name" value="AdoMet_MTases"/>
    <property type="match status" value="1"/>
</dbReference>
<comment type="pathway">
    <text evidence="1">Lipid metabolism.</text>
</comment>
<keyword evidence="2 6" id="KW-0489">Methyltransferase</keyword>
<dbReference type="PANTHER" id="PTHR44307:SF2">
    <property type="entry name" value="PHOSPHOETHANOLAMINE METHYLTRANSFERASE ISOFORM X1"/>
    <property type="match status" value="1"/>
</dbReference>
<protein>
    <submittedName>
        <fullName evidence="6">SAM-dependent methyltransferase</fullName>
    </submittedName>
</protein>
<evidence type="ECO:0000259" key="5">
    <source>
        <dbReference type="Pfam" id="PF08241"/>
    </source>
</evidence>
<dbReference type="SUPFAM" id="SSF53335">
    <property type="entry name" value="S-adenosyl-L-methionine-dependent methyltransferases"/>
    <property type="match status" value="1"/>
</dbReference>
<dbReference type="GO" id="GO:0032259">
    <property type="term" value="P:methylation"/>
    <property type="evidence" value="ECO:0007669"/>
    <property type="project" value="UniProtKB-KW"/>
</dbReference>
<dbReference type="GO" id="GO:0008168">
    <property type="term" value="F:methyltransferase activity"/>
    <property type="evidence" value="ECO:0007669"/>
    <property type="project" value="UniProtKB-KW"/>
</dbReference>
<reference evidence="6 7" key="1">
    <citation type="submission" date="2020-08" db="EMBL/GenBank/DDBJ databases">
        <title>Genomic Encyclopedia of Type Strains, Phase IV (KMG-V): Genome sequencing to study the core and pangenomes of soil and plant-associated prokaryotes.</title>
        <authorList>
            <person name="Whitman W."/>
        </authorList>
    </citation>
    <scope>NUCLEOTIDE SEQUENCE [LARGE SCALE GENOMIC DNA]</scope>
    <source>
        <strain evidence="6 7">ANJLi2</strain>
    </source>
</reference>
<evidence type="ECO:0000313" key="6">
    <source>
        <dbReference type="EMBL" id="MBB6110266.1"/>
    </source>
</evidence>
<keyword evidence="3" id="KW-0808">Transferase</keyword>